<sequence length="208" mass="22095">MGYDDLAGFVPTIRDYGLGAGMGVGGRVGFAGSSRDGDPLVFAEFRNVAEARATLGLGPALEQIEDLFDEGFSSQDRELNLQSVIYREIDRTGIGVGTEVCDFTGVVGVATWAVGAVTLPALDRTYGILITRGCNLLDDNIAEYLICRNYDVVDVNHRVWEGPYTMISDGAGNVMIYLETPGAPGPTLDGTSVGAGDLLVDDLIILTH</sequence>
<comment type="caution">
    <text evidence="1">The sequence shown here is derived from an EMBL/GenBank/DDBJ whole genome shotgun (WGS) entry which is preliminary data.</text>
</comment>
<organism evidence="1">
    <name type="scientific">marine sediment metagenome</name>
    <dbReference type="NCBI Taxonomy" id="412755"/>
    <lineage>
        <taxon>unclassified sequences</taxon>
        <taxon>metagenomes</taxon>
        <taxon>ecological metagenomes</taxon>
    </lineage>
</organism>
<name>X0SVY7_9ZZZZ</name>
<accession>X0SVY7</accession>
<evidence type="ECO:0000313" key="1">
    <source>
        <dbReference type="EMBL" id="GAF85363.1"/>
    </source>
</evidence>
<dbReference type="AlphaFoldDB" id="X0SVY7"/>
<protein>
    <submittedName>
        <fullName evidence="1">Uncharacterized protein</fullName>
    </submittedName>
</protein>
<feature type="non-terminal residue" evidence="1">
    <location>
        <position position="208"/>
    </location>
</feature>
<proteinExistence type="predicted"/>
<gene>
    <name evidence="1" type="ORF">S01H1_07165</name>
</gene>
<dbReference type="EMBL" id="BARS01003694">
    <property type="protein sequence ID" value="GAF85363.1"/>
    <property type="molecule type" value="Genomic_DNA"/>
</dbReference>
<reference evidence="1" key="1">
    <citation type="journal article" date="2014" name="Front. Microbiol.">
        <title>High frequency of phylogenetically diverse reductive dehalogenase-homologous genes in deep subseafloor sedimentary metagenomes.</title>
        <authorList>
            <person name="Kawai M."/>
            <person name="Futagami T."/>
            <person name="Toyoda A."/>
            <person name="Takaki Y."/>
            <person name="Nishi S."/>
            <person name="Hori S."/>
            <person name="Arai W."/>
            <person name="Tsubouchi T."/>
            <person name="Morono Y."/>
            <person name="Uchiyama I."/>
            <person name="Ito T."/>
            <person name="Fujiyama A."/>
            <person name="Inagaki F."/>
            <person name="Takami H."/>
        </authorList>
    </citation>
    <scope>NUCLEOTIDE SEQUENCE</scope>
    <source>
        <strain evidence="1">Expedition CK06-06</strain>
    </source>
</reference>